<feature type="domain" description="Cardiolipin synthase N-terminal" evidence="8">
    <location>
        <begin position="24"/>
        <end position="63"/>
    </location>
</feature>
<feature type="transmembrane region" description="Helical" evidence="6">
    <location>
        <begin position="39"/>
        <end position="62"/>
    </location>
</feature>
<gene>
    <name evidence="9" type="ORF">F5X71_17325</name>
</gene>
<keyword evidence="2" id="KW-1003">Cell membrane</keyword>
<dbReference type="Pfam" id="PF13396">
    <property type="entry name" value="PLDc_N"/>
    <property type="match status" value="1"/>
</dbReference>
<evidence type="ECO:0000259" key="8">
    <source>
        <dbReference type="Pfam" id="PF13396"/>
    </source>
</evidence>
<feature type="domain" description="SHOCT" evidence="7">
    <location>
        <begin position="96"/>
        <end position="123"/>
    </location>
</feature>
<sequence>MSLWDFLWYAVMTFLFVAYLMILFAIVSDLFRDHETSGWIKALWLVVLLVLPFLGALIYLIARGKPMTVRRVDAGLRYREAEDEYLRRVTGLDSATQLATAKQLLDDGAITEAEFRRIKETILP</sequence>
<dbReference type="Proteomes" id="UP000501705">
    <property type="component" value="Chromosome"/>
</dbReference>
<evidence type="ECO:0008006" key="11">
    <source>
        <dbReference type="Google" id="ProtNLM"/>
    </source>
</evidence>
<dbReference type="GO" id="GO:0005886">
    <property type="term" value="C:plasma membrane"/>
    <property type="evidence" value="ECO:0007669"/>
    <property type="project" value="UniProtKB-SubCell"/>
</dbReference>
<evidence type="ECO:0000256" key="6">
    <source>
        <dbReference type="SAM" id="Phobius"/>
    </source>
</evidence>
<comment type="subcellular location">
    <subcellularLocation>
        <location evidence="1">Cell membrane</location>
        <topology evidence="1">Multi-pass membrane protein</topology>
    </subcellularLocation>
</comment>
<keyword evidence="5 6" id="KW-0472">Membrane</keyword>
<dbReference type="InterPro" id="IPR027379">
    <property type="entry name" value="CLS_N"/>
</dbReference>
<evidence type="ECO:0000256" key="3">
    <source>
        <dbReference type="ARBA" id="ARBA00022692"/>
    </source>
</evidence>
<dbReference type="RefSeq" id="WP_167462955.1">
    <property type="nucleotide sequence ID" value="NZ_CP046171.1"/>
</dbReference>
<feature type="transmembrane region" description="Helical" evidence="6">
    <location>
        <begin position="7"/>
        <end position="27"/>
    </location>
</feature>
<keyword evidence="4 6" id="KW-1133">Transmembrane helix</keyword>
<name>A0A6G9XSC2_NOCBR</name>
<evidence type="ECO:0000259" key="7">
    <source>
        <dbReference type="Pfam" id="PF09851"/>
    </source>
</evidence>
<keyword evidence="3 6" id="KW-0812">Transmembrane</keyword>
<proteinExistence type="predicted"/>
<dbReference type="InterPro" id="IPR018649">
    <property type="entry name" value="SHOCT"/>
</dbReference>
<evidence type="ECO:0000256" key="2">
    <source>
        <dbReference type="ARBA" id="ARBA00022475"/>
    </source>
</evidence>
<protein>
    <recommendedName>
        <fullName evidence="11">Cardiolipin synthase N-terminal domain-containing protein</fullName>
    </recommendedName>
</protein>
<dbReference type="AlphaFoldDB" id="A0A6G9XSC2"/>
<evidence type="ECO:0000313" key="10">
    <source>
        <dbReference type="Proteomes" id="UP000501705"/>
    </source>
</evidence>
<evidence type="ECO:0000256" key="5">
    <source>
        <dbReference type="ARBA" id="ARBA00023136"/>
    </source>
</evidence>
<reference evidence="9 10" key="1">
    <citation type="journal article" date="2019" name="ACS Chem. Biol.">
        <title>Identification and Mobilization of a Cryptic Antibiotic Biosynthesis Gene Locus from a Human-Pathogenic Nocardia Isolate.</title>
        <authorList>
            <person name="Herisse M."/>
            <person name="Ishida K."/>
            <person name="Porter J.L."/>
            <person name="Howden B."/>
            <person name="Hertweck C."/>
            <person name="Stinear T.P."/>
            <person name="Pidot S.J."/>
        </authorList>
    </citation>
    <scope>NUCLEOTIDE SEQUENCE [LARGE SCALE GENOMIC DNA]</scope>
    <source>
        <strain evidence="9 10">AUSMDU00024985</strain>
    </source>
</reference>
<accession>A0A6G9XSC2</accession>
<evidence type="ECO:0000313" key="9">
    <source>
        <dbReference type="EMBL" id="QIS03852.1"/>
    </source>
</evidence>
<evidence type="ECO:0000256" key="4">
    <source>
        <dbReference type="ARBA" id="ARBA00022989"/>
    </source>
</evidence>
<organism evidence="9 10">
    <name type="scientific">Nocardia brasiliensis</name>
    <dbReference type="NCBI Taxonomy" id="37326"/>
    <lineage>
        <taxon>Bacteria</taxon>
        <taxon>Bacillati</taxon>
        <taxon>Actinomycetota</taxon>
        <taxon>Actinomycetes</taxon>
        <taxon>Mycobacteriales</taxon>
        <taxon>Nocardiaceae</taxon>
        <taxon>Nocardia</taxon>
    </lineage>
</organism>
<evidence type="ECO:0000256" key="1">
    <source>
        <dbReference type="ARBA" id="ARBA00004651"/>
    </source>
</evidence>
<dbReference type="EMBL" id="CP046171">
    <property type="protein sequence ID" value="QIS03852.1"/>
    <property type="molecule type" value="Genomic_DNA"/>
</dbReference>
<dbReference type="Pfam" id="PF09851">
    <property type="entry name" value="SHOCT"/>
    <property type="match status" value="1"/>
</dbReference>